<name>A0A0D3HHE6_9ORYZ</name>
<accession>A0A0D3HHE6</accession>
<dbReference type="Proteomes" id="UP000026960">
    <property type="component" value="Chromosome 11"/>
</dbReference>
<proteinExistence type="predicted"/>
<dbReference type="PaxDb" id="65489-OBART11G00910.1"/>
<organism evidence="1">
    <name type="scientific">Oryza barthii</name>
    <dbReference type="NCBI Taxonomy" id="65489"/>
    <lineage>
        <taxon>Eukaryota</taxon>
        <taxon>Viridiplantae</taxon>
        <taxon>Streptophyta</taxon>
        <taxon>Embryophyta</taxon>
        <taxon>Tracheophyta</taxon>
        <taxon>Spermatophyta</taxon>
        <taxon>Magnoliopsida</taxon>
        <taxon>Liliopsida</taxon>
        <taxon>Poales</taxon>
        <taxon>Poaceae</taxon>
        <taxon>BOP clade</taxon>
        <taxon>Oryzoideae</taxon>
        <taxon>Oryzeae</taxon>
        <taxon>Oryzinae</taxon>
        <taxon>Oryza</taxon>
    </lineage>
</organism>
<dbReference type="EnsemblPlants" id="OBART11G00910.1">
    <property type="protein sequence ID" value="OBART11G00910.1"/>
    <property type="gene ID" value="OBART11G00910"/>
</dbReference>
<dbReference type="AlphaFoldDB" id="A0A0D3HHE6"/>
<evidence type="ECO:0000313" key="2">
    <source>
        <dbReference type="Proteomes" id="UP000026960"/>
    </source>
</evidence>
<reference evidence="1" key="2">
    <citation type="submission" date="2015-03" db="UniProtKB">
        <authorList>
            <consortium name="EnsemblPlants"/>
        </authorList>
    </citation>
    <scope>IDENTIFICATION</scope>
</reference>
<protein>
    <submittedName>
        <fullName evidence="1">Uncharacterized protein</fullName>
    </submittedName>
</protein>
<sequence>MIHSDFAADFAVFTGLQMVRPRGKDDPREVRMIKHKSMYYIFNAYNIEFVL</sequence>
<keyword evidence="2" id="KW-1185">Reference proteome</keyword>
<dbReference type="HOGENOM" id="CLU_3109573_0_0_1"/>
<dbReference type="Gramene" id="OBART11G00910.1">
    <property type="protein sequence ID" value="OBART11G00910.1"/>
    <property type="gene ID" value="OBART11G00910"/>
</dbReference>
<reference evidence="1" key="1">
    <citation type="journal article" date="2009" name="Rice">
        <title>De Novo Next Generation Sequencing of Plant Genomes.</title>
        <authorList>
            <person name="Rounsley S."/>
            <person name="Marri P.R."/>
            <person name="Yu Y."/>
            <person name="He R."/>
            <person name="Sisneros N."/>
            <person name="Goicoechea J.L."/>
            <person name="Lee S.J."/>
            <person name="Angelova A."/>
            <person name="Kudrna D."/>
            <person name="Luo M."/>
            <person name="Affourtit J."/>
            <person name="Desany B."/>
            <person name="Knight J."/>
            <person name="Niazi F."/>
            <person name="Egholm M."/>
            <person name="Wing R.A."/>
        </authorList>
    </citation>
    <scope>NUCLEOTIDE SEQUENCE [LARGE SCALE GENOMIC DNA]</scope>
    <source>
        <strain evidence="1">cv. IRGC 105608</strain>
    </source>
</reference>
<evidence type="ECO:0000313" key="1">
    <source>
        <dbReference type="EnsemblPlants" id="OBART11G00910.1"/>
    </source>
</evidence>